<reference evidence="2" key="1">
    <citation type="submission" date="2018-01" db="EMBL/GenBank/DDBJ databases">
        <title>An insight into the sialome of Amazonian anophelines.</title>
        <authorList>
            <person name="Ribeiro J.M."/>
            <person name="Scarpassa V."/>
            <person name="Calvo E."/>
        </authorList>
    </citation>
    <scope>NUCLEOTIDE SEQUENCE</scope>
    <source>
        <tissue evidence="2">Salivary glands</tissue>
    </source>
</reference>
<dbReference type="EMBL" id="GGFK01013686">
    <property type="protein sequence ID" value="MBW47007.1"/>
    <property type="molecule type" value="Transcribed_RNA"/>
</dbReference>
<name>A0A2M4B1U1_9DIPT</name>
<dbReference type="AlphaFoldDB" id="A0A2M4B1U1"/>
<proteinExistence type="predicted"/>
<keyword evidence="1" id="KW-0732">Signal</keyword>
<evidence type="ECO:0000313" key="2">
    <source>
        <dbReference type="EMBL" id="MBW47007.1"/>
    </source>
</evidence>
<evidence type="ECO:0000256" key="1">
    <source>
        <dbReference type="SAM" id="SignalP"/>
    </source>
</evidence>
<accession>A0A2M4B1U1</accession>
<feature type="chain" id="PRO_5014856773" evidence="1">
    <location>
        <begin position="24"/>
        <end position="106"/>
    </location>
</feature>
<organism evidence="2">
    <name type="scientific">Anopheles triannulatus</name>
    <dbReference type="NCBI Taxonomy" id="58253"/>
    <lineage>
        <taxon>Eukaryota</taxon>
        <taxon>Metazoa</taxon>
        <taxon>Ecdysozoa</taxon>
        <taxon>Arthropoda</taxon>
        <taxon>Hexapoda</taxon>
        <taxon>Insecta</taxon>
        <taxon>Pterygota</taxon>
        <taxon>Neoptera</taxon>
        <taxon>Endopterygota</taxon>
        <taxon>Diptera</taxon>
        <taxon>Nematocera</taxon>
        <taxon>Culicoidea</taxon>
        <taxon>Culicidae</taxon>
        <taxon>Anophelinae</taxon>
        <taxon>Anopheles</taxon>
    </lineage>
</organism>
<protein>
    <submittedName>
        <fullName evidence="2">Putative secreted protein</fullName>
    </submittedName>
</protein>
<sequence length="106" mass="11868">MIMSSGLIIFLNSILLPIHRFQAEPGKNSSSKHVPNTKRKCAKCSATCRKNQPPCASAKHLRRWRKLNRGKNVSCIFGANKVNPSAFGMANESHYTVLHLYIVAFK</sequence>
<feature type="signal peptide" evidence="1">
    <location>
        <begin position="1"/>
        <end position="23"/>
    </location>
</feature>